<gene>
    <name evidence="3" type="ORF">GCM10010977_17220</name>
</gene>
<evidence type="ECO:0008006" key="5">
    <source>
        <dbReference type="Google" id="ProtNLM"/>
    </source>
</evidence>
<feature type="region of interest" description="Disordered" evidence="1">
    <location>
        <begin position="1"/>
        <end position="23"/>
    </location>
</feature>
<feature type="transmembrane region" description="Helical" evidence="2">
    <location>
        <begin position="44"/>
        <end position="64"/>
    </location>
</feature>
<accession>A0ABQ2LZV9</accession>
<organism evidence="3 4">
    <name type="scientific">Citricoccus zhacaiensis</name>
    <dbReference type="NCBI Taxonomy" id="489142"/>
    <lineage>
        <taxon>Bacteria</taxon>
        <taxon>Bacillati</taxon>
        <taxon>Actinomycetota</taxon>
        <taxon>Actinomycetes</taxon>
        <taxon>Micrococcales</taxon>
        <taxon>Micrococcaceae</taxon>
        <taxon>Citricoccus</taxon>
    </lineage>
</organism>
<proteinExistence type="predicted"/>
<keyword evidence="2" id="KW-1133">Transmembrane helix</keyword>
<keyword evidence="4" id="KW-1185">Reference proteome</keyword>
<keyword evidence="2" id="KW-0472">Membrane</keyword>
<evidence type="ECO:0000256" key="1">
    <source>
        <dbReference type="SAM" id="MobiDB-lite"/>
    </source>
</evidence>
<evidence type="ECO:0000313" key="4">
    <source>
        <dbReference type="Proteomes" id="UP000642509"/>
    </source>
</evidence>
<evidence type="ECO:0000256" key="2">
    <source>
        <dbReference type="SAM" id="Phobius"/>
    </source>
</evidence>
<reference evidence="4" key="1">
    <citation type="journal article" date="2019" name="Int. J. Syst. Evol. Microbiol.">
        <title>The Global Catalogue of Microorganisms (GCM) 10K type strain sequencing project: providing services to taxonomists for standard genome sequencing and annotation.</title>
        <authorList>
            <consortium name="The Broad Institute Genomics Platform"/>
            <consortium name="The Broad Institute Genome Sequencing Center for Infectious Disease"/>
            <person name="Wu L."/>
            <person name="Ma J."/>
        </authorList>
    </citation>
    <scope>NUCLEOTIDE SEQUENCE [LARGE SCALE GENOMIC DNA]</scope>
    <source>
        <strain evidence="4">CGMCC 1.7064</strain>
    </source>
</reference>
<name>A0ABQ2LZV9_9MICC</name>
<dbReference type="Proteomes" id="UP000642509">
    <property type="component" value="Unassembled WGS sequence"/>
</dbReference>
<dbReference type="EMBL" id="BMLQ01000004">
    <property type="protein sequence ID" value="GGO45157.1"/>
    <property type="molecule type" value="Genomic_DNA"/>
</dbReference>
<sequence>MATPPPPHLLERDAGRSLLPADGSTDADVAAATATSRRRTRLKLALASIPLVLAVILLLVNAFGGPDGPRDSGGSVGPESQQAGAATAAAGDVAVAAVQEGHRRALPDGGHVVSGETAGRPEVPAGYRAVAVRFAGPDAVDLVAAGDRIDLVGTDGNVLEADVEVLQDRSSDLATVLVLAVAEERAAELAAAAVNQDLTLLLTPEA</sequence>
<keyword evidence="2" id="KW-0812">Transmembrane</keyword>
<comment type="caution">
    <text evidence="3">The sequence shown here is derived from an EMBL/GenBank/DDBJ whole genome shotgun (WGS) entry which is preliminary data.</text>
</comment>
<evidence type="ECO:0000313" key="3">
    <source>
        <dbReference type="EMBL" id="GGO45157.1"/>
    </source>
</evidence>
<protein>
    <recommendedName>
        <fullName evidence="5">SAF domain-containing protein</fullName>
    </recommendedName>
</protein>